<reference evidence="10" key="1">
    <citation type="submission" date="2016-10" db="EMBL/GenBank/DDBJ databases">
        <authorList>
            <person name="Varghese N."/>
        </authorList>
    </citation>
    <scope>NUCLEOTIDE SEQUENCE [LARGE SCALE GENOMIC DNA]</scope>
    <source>
        <strain evidence="10">DSM 20639</strain>
    </source>
</reference>
<feature type="compositionally biased region" description="Low complexity" evidence="7">
    <location>
        <begin position="1"/>
        <end position="47"/>
    </location>
</feature>
<comment type="catalytic activity">
    <reaction evidence="6">
        <text>D-erythro-1-(imidazol-4-yl)glycerol 3-phosphate = 3-(imidazol-4-yl)-2-oxopropyl phosphate + H2O</text>
        <dbReference type="Rhea" id="RHEA:11040"/>
        <dbReference type="ChEBI" id="CHEBI:15377"/>
        <dbReference type="ChEBI" id="CHEBI:57766"/>
        <dbReference type="ChEBI" id="CHEBI:58278"/>
        <dbReference type="EC" id="4.2.1.19"/>
    </reaction>
</comment>
<protein>
    <recommendedName>
        <fullName evidence="2 6">Imidazoleglycerol-phosphate dehydratase</fullName>
        <shortName evidence="6">IGPD</shortName>
        <ecNumber evidence="6">4.2.1.19</ecNumber>
    </recommendedName>
</protein>
<dbReference type="NCBIfam" id="NF002114">
    <property type="entry name" value="PRK00951.2-4"/>
    <property type="match status" value="1"/>
</dbReference>
<dbReference type="FunFam" id="3.30.230.40:FF:000003">
    <property type="entry name" value="Imidazoleglycerol-phosphate dehydratase HisB"/>
    <property type="match status" value="1"/>
</dbReference>
<dbReference type="Gene3D" id="3.30.230.40">
    <property type="entry name" value="Imidazole glycerol phosphate dehydratase, domain 1"/>
    <property type="match status" value="2"/>
</dbReference>
<dbReference type="SUPFAM" id="SSF54211">
    <property type="entry name" value="Ribosomal protein S5 domain 2-like"/>
    <property type="match status" value="2"/>
</dbReference>
<keyword evidence="10" id="KW-1185">Reference proteome</keyword>
<dbReference type="Pfam" id="PF00475">
    <property type="entry name" value="IGPD"/>
    <property type="match status" value="1"/>
</dbReference>
<gene>
    <name evidence="6 8" type="primary">hisB</name>
    <name evidence="8" type="ORF">R6G71_07265</name>
    <name evidence="9" type="ORF">SAMN05421878_1019</name>
</gene>
<dbReference type="NCBIfam" id="NF002111">
    <property type="entry name" value="PRK00951.2-1"/>
    <property type="match status" value="1"/>
</dbReference>
<comment type="similarity">
    <text evidence="6">Belongs to the imidazoleglycerol-phosphate dehydratase family.</text>
</comment>
<dbReference type="InterPro" id="IPR038494">
    <property type="entry name" value="IGPD_sf"/>
</dbReference>
<dbReference type="Proteomes" id="UP000182744">
    <property type="component" value="Unassembled WGS sequence"/>
</dbReference>
<dbReference type="EC" id="4.2.1.19" evidence="6"/>
<dbReference type="EMBL" id="JAWNFU010000004">
    <property type="protein sequence ID" value="MDY5153837.1"/>
    <property type="molecule type" value="Genomic_DNA"/>
</dbReference>
<keyword evidence="3 6" id="KW-0028">Amino-acid biosynthesis</keyword>
<evidence type="ECO:0000256" key="7">
    <source>
        <dbReference type="SAM" id="MobiDB-lite"/>
    </source>
</evidence>
<proteinExistence type="inferred from homology"/>
<dbReference type="InterPro" id="IPR000807">
    <property type="entry name" value="ImidazoleglycerolP_deHydtase"/>
</dbReference>
<reference evidence="9" key="2">
    <citation type="submission" date="2016-10" db="EMBL/GenBank/DDBJ databases">
        <authorList>
            <person name="de Groot N.N."/>
        </authorList>
    </citation>
    <scope>NUCLEOTIDE SEQUENCE [LARGE SCALE GENOMIC DNA]</scope>
    <source>
        <strain evidence="9">DSM 20639</strain>
    </source>
</reference>
<dbReference type="PANTHER" id="PTHR23133:SF2">
    <property type="entry name" value="IMIDAZOLEGLYCEROL-PHOSPHATE DEHYDRATASE"/>
    <property type="match status" value="1"/>
</dbReference>
<dbReference type="GO" id="GO:0005737">
    <property type="term" value="C:cytoplasm"/>
    <property type="evidence" value="ECO:0007669"/>
    <property type="project" value="UniProtKB-SubCell"/>
</dbReference>
<keyword evidence="5 6" id="KW-0456">Lyase</keyword>
<dbReference type="PROSITE" id="PS00954">
    <property type="entry name" value="IGP_DEHYDRATASE_1"/>
    <property type="match status" value="1"/>
</dbReference>
<evidence type="ECO:0000256" key="1">
    <source>
        <dbReference type="ARBA" id="ARBA00005047"/>
    </source>
</evidence>
<dbReference type="PANTHER" id="PTHR23133">
    <property type="entry name" value="IMIDAZOLEGLYCEROL-PHOSPHATE DEHYDRATASE HIS7"/>
    <property type="match status" value="1"/>
</dbReference>
<evidence type="ECO:0000256" key="6">
    <source>
        <dbReference type="HAMAP-Rule" id="MF_00076"/>
    </source>
</evidence>
<dbReference type="AlphaFoldDB" id="A0A1G6Z9P0"/>
<keyword evidence="4 6" id="KW-0368">Histidine biosynthesis</keyword>
<dbReference type="GO" id="GO:0000105">
    <property type="term" value="P:L-histidine biosynthetic process"/>
    <property type="evidence" value="ECO:0007669"/>
    <property type="project" value="UniProtKB-UniRule"/>
</dbReference>
<evidence type="ECO:0000256" key="2">
    <source>
        <dbReference type="ARBA" id="ARBA00016664"/>
    </source>
</evidence>
<dbReference type="FunFam" id="3.30.230.40:FF:000001">
    <property type="entry name" value="Imidazoleglycerol-phosphate dehydratase HisB"/>
    <property type="match status" value="1"/>
</dbReference>
<dbReference type="UniPathway" id="UPA00031">
    <property type="reaction ID" value="UER00011"/>
</dbReference>
<feature type="region of interest" description="Disordered" evidence="7">
    <location>
        <begin position="1"/>
        <end position="49"/>
    </location>
</feature>
<evidence type="ECO:0000313" key="9">
    <source>
        <dbReference type="EMBL" id="SDD98595.1"/>
    </source>
</evidence>
<dbReference type="HAMAP" id="MF_00076">
    <property type="entry name" value="HisB"/>
    <property type="match status" value="1"/>
</dbReference>
<dbReference type="RefSeq" id="WP_083329943.1">
    <property type="nucleotide sequence ID" value="NZ_FNAU01000001.1"/>
</dbReference>
<evidence type="ECO:0000313" key="8">
    <source>
        <dbReference type="EMBL" id="MDY5153837.1"/>
    </source>
</evidence>
<dbReference type="InterPro" id="IPR020568">
    <property type="entry name" value="Ribosomal_Su5_D2-typ_SF"/>
</dbReference>
<reference evidence="8" key="3">
    <citation type="submission" date="2023-10" db="EMBL/GenBank/DDBJ databases">
        <title>Whole Genome based description of the genera Actinobaculum and Actinotignum reveals a complex phylogenetic relationship within the species included in the genus Actinotignum.</title>
        <authorList>
            <person name="Jensen C.S."/>
            <person name="Dargis R."/>
            <person name="Kemp M."/>
            <person name="Christensen J.J."/>
        </authorList>
    </citation>
    <scope>NUCLEOTIDE SEQUENCE</scope>
    <source>
        <strain evidence="8">Actinobaculum_suis_CCUG19206T</strain>
    </source>
</reference>
<evidence type="ECO:0000256" key="3">
    <source>
        <dbReference type="ARBA" id="ARBA00022605"/>
    </source>
</evidence>
<comment type="subcellular location">
    <subcellularLocation>
        <location evidence="6">Cytoplasm</location>
    </subcellularLocation>
</comment>
<dbReference type="CDD" id="cd07914">
    <property type="entry name" value="IGPD"/>
    <property type="match status" value="1"/>
</dbReference>
<name>A0A1G6Z9P0_9ACTO</name>
<dbReference type="GO" id="GO:0004424">
    <property type="term" value="F:imidazoleglycerol-phosphate dehydratase activity"/>
    <property type="evidence" value="ECO:0007669"/>
    <property type="project" value="UniProtKB-UniRule"/>
</dbReference>
<sequence>MSEKTATTPAANTSAAGTSAAGTPETGASVTRASATGTRATGTPSPGVYYQERNTLETKIQVTIDLNRDFQESKINTGIGFFNHMLTLFAFHSQTYLDVQADGDLEVDGHHTVEDIGIVMGELIRQIYKDRGSYQRYGSFYMPMDECLARVVIDLSGRPYLAMDAEFSRDTVGQFATELVREFFYALAINARLTLHIDLLKTGNTHHEIEAIFKAFARALKIALAPASGGVPSSKGVIQ</sequence>
<evidence type="ECO:0000313" key="10">
    <source>
        <dbReference type="Proteomes" id="UP000182744"/>
    </source>
</evidence>
<dbReference type="NCBIfam" id="NF002107">
    <property type="entry name" value="PRK00951.1-2"/>
    <property type="match status" value="1"/>
</dbReference>
<evidence type="ECO:0000256" key="4">
    <source>
        <dbReference type="ARBA" id="ARBA00023102"/>
    </source>
</evidence>
<organism evidence="9 10">
    <name type="scientific">Actinobaculum suis</name>
    <dbReference type="NCBI Taxonomy" id="1657"/>
    <lineage>
        <taxon>Bacteria</taxon>
        <taxon>Bacillati</taxon>
        <taxon>Actinomycetota</taxon>
        <taxon>Actinomycetes</taxon>
        <taxon>Actinomycetales</taxon>
        <taxon>Actinomycetaceae</taxon>
        <taxon>Actinobaculum</taxon>
    </lineage>
</organism>
<keyword evidence="6" id="KW-0963">Cytoplasm</keyword>
<dbReference type="EMBL" id="FNAU01000001">
    <property type="protein sequence ID" value="SDD98595.1"/>
    <property type="molecule type" value="Genomic_DNA"/>
</dbReference>
<dbReference type="Proteomes" id="UP001273799">
    <property type="component" value="Unassembled WGS sequence"/>
</dbReference>
<accession>A0A1G6Z9P0</accession>
<comment type="pathway">
    <text evidence="1 6">Amino-acid biosynthesis; L-histidine biosynthesis; L-histidine from 5-phospho-alpha-D-ribose 1-diphosphate: step 6/9.</text>
</comment>
<dbReference type="InterPro" id="IPR020565">
    <property type="entry name" value="ImidazoleglycerP_deHydtase_CS"/>
</dbReference>
<evidence type="ECO:0000256" key="5">
    <source>
        <dbReference type="ARBA" id="ARBA00023239"/>
    </source>
</evidence>